<evidence type="ECO:0000256" key="2">
    <source>
        <dbReference type="ARBA" id="ARBA00022898"/>
    </source>
</evidence>
<proteinExistence type="predicted"/>
<keyword evidence="2" id="KW-0663">Pyridoxal phosphate</keyword>
<dbReference type="AlphaFoldDB" id="X1R853"/>
<evidence type="ECO:0000313" key="4">
    <source>
        <dbReference type="EMBL" id="GAI59330.1"/>
    </source>
</evidence>
<sequence length="419" mass="48017">CLEAFINAGDVNQYYEAILHTITYNQQHSITALLCDDIKWFEIDDESDRLTAEYIFASPEERYEVVTHEHGSYWRYGFTDHTYLYNIYFPPEGVFVHIRNHVYDLIESYPLGQDALASLIGLVINQPAQQIVVGNGASELIKIISRHLCNQLIIPEPSFNEYVNATPEEKINGFALKPPFFQLDVDEFAAEALRCKADVAVVVSPNNPTSLLVPKADLLRLAGKLASQDCLLIVDESFIDFVEDQDQSTLEQEVAEHENLVILKSMSKAYGICGLRLGYLLTVNQGLATAVRNEVPIWNINGFAEAFLRLLPRYRQDFIESCRMVRRDRDDLYRSLALTPGMRVYKPDANFVFCRLPDEAMSGPEITRRLFMEHNIYIKHCAEKSLPESDRYLRIASRTRPENHKLVEALQSMLTRRQL</sequence>
<evidence type="ECO:0000259" key="3">
    <source>
        <dbReference type="Pfam" id="PF00155"/>
    </source>
</evidence>
<feature type="non-terminal residue" evidence="4">
    <location>
        <position position="1"/>
    </location>
</feature>
<accession>X1R853</accession>
<dbReference type="Pfam" id="PF00155">
    <property type="entry name" value="Aminotran_1_2"/>
    <property type="match status" value="1"/>
</dbReference>
<dbReference type="PANTHER" id="PTHR42885">
    <property type="entry name" value="HISTIDINOL-PHOSPHATE AMINOTRANSFERASE-RELATED"/>
    <property type="match status" value="1"/>
</dbReference>
<dbReference type="InterPro" id="IPR004839">
    <property type="entry name" value="Aminotransferase_I/II_large"/>
</dbReference>
<protein>
    <recommendedName>
        <fullName evidence="3">Aminotransferase class I/classII large domain-containing protein</fullName>
    </recommendedName>
</protein>
<dbReference type="Gene3D" id="3.90.1150.10">
    <property type="entry name" value="Aspartate Aminotransferase, domain 1"/>
    <property type="match status" value="1"/>
</dbReference>
<dbReference type="PROSITE" id="PS00105">
    <property type="entry name" value="AA_TRANSFER_CLASS_1"/>
    <property type="match status" value="1"/>
</dbReference>
<dbReference type="EMBL" id="BARW01001358">
    <property type="protein sequence ID" value="GAI59330.1"/>
    <property type="molecule type" value="Genomic_DNA"/>
</dbReference>
<gene>
    <name evidence="4" type="ORF">S12H4_04418</name>
</gene>
<comment type="cofactor">
    <cofactor evidence="1">
        <name>pyridoxal 5'-phosphate</name>
        <dbReference type="ChEBI" id="CHEBI:597326"/>
    </cofactor>
</comment>
<dbReference type="PANTHER" id="PTHR42885:SF1">
    <property type="entry name" value="THREONINE-PHOSPHATE DECARBOXYLASE"/>
    <property type="match status" value="1"/>
</dbReference>
<dbReference type="GO" id="GO:0003824">
    <property type="term" value="F:catalytic activity"/>
    <property type="evidence" value="ECO:0007669"/>
    <property type="project" value="InterPro"/>
</dbReference>
<dbReference type="InterPro" id="IPR015424">
    <property type="entry name" value="PyrdxlP-dep_Trfase"/>
</dbReference>
<dbReference type="InterPro" id="IPR015421">
    <property type="entry name" value="PyrdxlP-dep_Trfase_major"/>
</dbReference>
<organism evidence="4">
    <name type="scientific">marine sediment metagenome</name>
    <dbReference type="NCBI Taxonomy" id="412755"/>
    <lineage>
        <taxon>unclassified sequences</taxon>
        <taxon>metagenomes</taxon>
        <taxon>ecological metagenomes</taxon>
    </lineage>
</organism>
<dbReference type="Gene3D" id="3.40.640.10">
    <property type="entry name" value="Type I PLP-dependent aspartate aminotransferase-like (Major domain)"/>
    <property type="match status" value="1"/>
</dbReference>
<feature type="domain" description="Aminotransferase class I/classII large" evidence="3">
    <location>
        <begin position="110"/>
        <end position="410"/>
    </location>
</feature>
<dbReference type="InterPro" id="IPR004838">
    <property type="entry name" value="NHTrfase_class1_PyrdxlP-BS"/>
</dbReference>
<evidence type="ECO:0000256" key="1">
    <source>
        <dbReference type="ARBA" id="ARBA00001933"/>
    </source>
</evidence>
<dbReference type="InterPro" id="IPR015422">
    <property type="entry name" value="PyrdxlP-dep_Trfase_small"/>
</dbReference>
<comment type="caution">
    <text evidence="4">The sequence shown here is derived from an EMBL/GenBank/DDBJ whole genome shotgun (WGS) entry which is preliminary data.</text>
</comment>
<name>X1R853_9ZZZZ</name>
<reference evidence="4" key="1">
    <citation type="journal article" date="2014" name="Front. Microbiol.">
        <title>High frequency of phylogenetically diverse reductive dehalogenase-homologous genes in deep subseafloor sedimentary metagenomes.</title>
        <authorList>
            <person name="Kawai M."/>
            <person name="Futagami T."/>
            <person name="Toyoda A."/>
            <person name="Takaki Y."/>
            <person name="Nishi S."/>
            <person name="Hori S."/>
            <person name="Arai W."/>
            <person name="Tsubouchi T."/>
            <person name="Morono Y."/>
            <person name="Uchiyama I."/>
            <person name="Ito T."/>
            <person name="Fujiyama A."/>
            <person name="Inagaki F."/>
            <person name="Takami H."/>
        </authorList>
    </citation>
    <scope>NUCLEOTIDE SEQUENCE</scope>
    <source>
        <strain evidence="4">Expedition CK06-06</strain>
    </source>
</reference>
<dbReference type="CDD" id="cd00609">
    <property type="entry name" value="AAT_like"/>
    <property type="match status" value="1"/>
</dbReference>
<dbReference type="GO" id="GO:0030170">
    <property type="term" value="F:pyridoxal phosphate binding"/>
    <property type="evidence" value="ECO:0007669"/>
    <property type="project" value="InterPro"/>
</dbReference>
<dbReference type="SUPFAM" id="SSF53383">
    <property type="entry name" value="PLP-dependent transferases"/>
    <property type="match status" value="1"/>
</dbReference>